<proteinExistence type="predicted"/>
<evidence type="ECO:0000313" key="3">
    <source>
        <dbReference type="Proteomes" id="UP000008080"/>
    </source>
</evidence>
<gene>
    <name evidence="2" type="ordered locus">Bd0726</name>
</gene>
<accession>Q6MPW3</accession>
<keyword evidence="1" id="KW-0732">Signal</keyword>
<dbReference type="GeneID" id="93011813"/>
<feature type="signal peptide" evidence="1">
    <location>
        <begin position="1"/>
        <end position="20"/>
    </location>
</feature>
<dbReference type="eggNOG" id="COG3209">
    <property type="taxonomic scope" value="Bacteria"/>
</dbReference>
<keyword evidence="3" id="KW-1185">Reference proteome</keyword>
<dbReference type="KEGG" id="bba:Bd0726"/>
<evidence type="ECO:0000256" key="1">
    <source>
        <dbReference type="SAM" id="SignalP"/>
    </source>
</evidence>
<sequence>MNRSKILILNLLLFSSVALAQTNGNKGITFQGVIKDNSNPSSPAFPTVTSNVVVQILGVRSDGNSCILWEEMHSGVQIEKGYLYLVVGRGSKTAQPTLSFKDVFNDKPKTSLTCSNGFTDYTPLATDSRKLRVVVSSLGITADFNMRSAPLAVHSETAGSAEALNGKASADFINVNTPGGLTQAAAESWFGSTMMADILAGTYVAPTATTAGNVTGVVAVANGGTGASTAAGARTNLGLGPLAVMNPTGTADATTYLRGDGTWAGLPSAPTLAGDVSGSVGANTVDKIKGTAVNTTALADGHFLRFESGAWINGALVAADVPALDWAKITTGKPTNLAGYGITDAVSKNGDTMAGALNMGSNDVTATGYVLMSPQRALGLGTYTNAQEATLTGGLSAAHKGYTWYNSEAHQVKFWNGTTVQALGVAGSGITSIGGQTGGAQAFATGTVGTAPAWSSGSDTHTLNIPMAATGSVTAGLLSNADYAAFAAKLGTATNFGGDVTGTYNAITLNTVPIAKGGTGQTTATAAFGALSPLTTKGDVLVHDGTANLRMAVGSDGKALIADSAEAAGVKWGDIFSTDLLSMVTTGIVQRNGAGSYSAVTVNGPLTYSSGALGVNVGTGAGSVAAGDDARITGALQRSGGTMTGVLGLGTYSNAQEATLVGTLNATHKGYAWFNSDANQVKIWNGSAAQALGIAGSGISSFGGQSGNSQSLAIGTSGNSPAWSSASDTHTLNIPMASAASVTAGLLSKTDYDAFASKQAAGNYVTALTGDVTAAGPGSAAATIAADAVTSAKIANGTIVGADMDFTGVNTATTSFAMKDGTGKFFNFACATTGHVPTWTVAGFVCQAAASGDFKADGTVNMTGPLKAVVGSAAAPGYTFVGDTNTGMFGAAADALGFSTAGVERMRLDGSGMTVQGPSSFLVVKDTVSGGDTESGLFIEGDGATGGLTALSDGYSNHPAWADSLMLYSDTVNSGGLRLHANAGNITLSNGWSPNVDRMVLLPSGNVGIGTLTPGSALEVKGEIRTSGTTSGYTGFRAPASGNNITYTLPGADGTNNQVLTTNGSGTLSWTSPAAGGITSLGGLTAGTQTFAIGTSGNAPAFSSATSTHTLNIPMAATASVTAGLISKAEYDSFAAKQAAGNYVTALTGDVTATGPGSVAATIAANAVTSAKIANGTIVGADLDFTGVNTATTSFAMKDSTGKFYNFACATTSHVPTWTATGFACQAPGANITSGNVTTALGYTPVNDAGDTMTGDLTFDATKGIYFKDSSGPEKVYLKAPTALAASYNLTWPAAVPTAGQSLQSDASGNLSWYTPSAGAGDFKADGTVNMTGTLKAVAGTAAAPGYALVGDTNTGMFGAAADTLGLATAGVERMRLGATGMTVSGTSDDNVSLSVESPDNFSGYSTKMQITDYGGAGAVGLWIQNAGGTKASPTATTAGTIIGRLWYSGYATGFRPAAGINVTAHQNFTATNTPTNMIFYTGPVGSSTALERMRIDYAGNVGIGTVAPGSALDVKGEIRTSGTTSGYSGFRAPASGNNITYTLPGADGTNNQVLTTNGSGTLSWTTPAAGGITSLGGLTAATQTFAIGTSGNSPAFSSATSTHTLNIPMASAASVTAGLISKSEYDTFNGKLSATITSPLAGQHIRHNGSAWVNALVALSSDVTGTLSIANGGTGATSAGSARTSLGIGSAGTRDTGAVSGNVPLIGVSGITANKMCTSDGTSSIICNTNIPTSQWGVSGSDIYYNAGKVAIGTTVADRNLTVTNNSSGQGSISVQNNSGSGVSSVEFFNSSGGPEGFVGWGNSSASGVSNTVVLGSNGVRQVALFTNNTKVLTAYSSGNVGIGVAGDPDVKLKVNGTIASAQVNDLSPTSFDLSLGNFQHTSTGCSGTSWDLVNMAEGATYTIAVQNNTHTGACSFTNSGSTFRYQPANATPGVGHVIYSFMKVGTVVYVSWVEGFN</sequence>
<protein>
    <submittedName>
        <fullName evidence="2">Cell wall surface anchor family protein</fullName>
    </submittedName>
</protein>
<evidence type="ECO:0000313" key="2">
    <source>
        <dbReference type="EMBL" id="CAE78684.1"/>
    </source>
</evidence>
<dbReference type="Proteomes" id="UP000008080">
    <property type="component" value="Chromosome"/>
</dbReference>
<feature type="chain" id="PRO_5004276528" evidence="1">
    <location>
        <begin position="21"/>
        <end position="1959"/>
    </location>
</feature>
<dbReference type="STRING" id="264462.Bd0726"/>
<dbReference type="RefSeq" id="WP_011163286.1">
    <property type="nucleotide sequence ID" value="NC_005363.1"/>
</dbReference>
<organism evidence="2 3">
    <name type="scientific">Bdellovibrio bacteriovorus (strain ATCC 15356 / DSM 50701 / NCIMB 9529 / HD100)</name>
    <dbReference type="NCBI Taxonomy" id="264462"/>
    <lineage>
        <taxon>Bacteria</taxon>
        <taxon>Pseudomonadati</taxon>
        <taxon>Bdellovibrionota</taxon>
        <taxon>Bdellovibrionia</taxon>
        <taxon>Bdellovibrionales</taxon>
        <taxon>Pseudobdellovibrionaceae</taxon>
        <taxon>Bdellovibrio</taxon>
    </lineage>
</organism>
<dbReference type="HOGENOM" id="CLU_234638_0_0_7"/>
<dbReference type="eggNOG" id="COG3210">
    <property type="taxonomic scope" value="Bacteria"/>
</dbReference>
<reference evidence="2 3" key="1">
    <citation type="journal article" date="2004" name="Science">
        <title>A predator unmasked: life cycle of Bdellovibrio bacteriovorus from a genomic perspective.</title>
        <authorList>
            <person name="Rendulic S."/>
            <person name="Jagtap P."/>
            <person name="Rosinus A."/>
            <person name="Eppinger M."/>
            <person name="Baar C."/>
            <person name="Lanz C."/>
            <person name="Keller H."/>
            <person name="Lambert C."/>
            <person name="Evans K.J."/>
            <person name="Goesmann A."/>
            <person name="Meyer F."/>
            <person name="Sockett R.E."/>
            <person name="Schuster S.C."/>
        </authorList>
    </citation>
    <scope>NUCLEOTIDE SEQUENCE [LARGE SCALE GENOMIC DNA]</scope>
    <source>
        <strain evidence="3">ATCC 15356 / DSM 50701 / NCIMB 9529 / HD100</strain>
    </source>
</reference>
<name>Q6MPW3_BDEBA</name>
<dbReference type="EMBL" id="BX842647">
    <property type="protein sequence ID" value="CAE78684.1"/>
    <property type="molecule type" value="Genomic_DNA"/>
</dbReference>